<geneLocation type="plasmid" evidence="1 2">
    <name>pLIB119</name>
</geneLocation>
<dbReference type="AlphaFoldDB" id="A0A023WYR5"/>
<reference evidence="1 2" key="1">
    <citation type="submission" date="2014-03" db="EMBL/GenBank/DDBJ databases">
        <title>Complete genome sequence of Pseudomonas stutzeri 19SMN4.</title>
        <authorList>
            <person name="Brunet-Galmes I."/>
            <person name="Nogales B."/>
            <person name="Busquets A."/>
            <person name="Pena A."/>
            <person name="Gomila M."/>
            <person name="Garcia-Valdes E."/>
            <person name="Lalucat J."/>
            <person name="Bennasar A."/>
            <person name="Bosch R."/>
        </authorList>
    </citation>
    <scope>NUCLEOTIDE SEQUENCE [LARGE SCALE GENOMIC DNA]</scope>
    <source>
        <strain evidence="1 2">19SMN4</strain>
        <plasmid evidence="2">Plasmid pLIB119</plasmid>
    </source>
</reference>
<keyword evidence="1" id="KW-0614">Plasmid</keyword>
<dbReference type="PATRIC" id="fig|316.97.peg.4581"/>
<name>A0A023WYR5_STUST</name>
<dbReference type="KEGG" id="pstu:UIB01_22865"/>
<evidence type="ECO:0000313" key="1">
    <source>
        <dbReference type="EMBL" id="AHY45228.1"/>
    </source>
</evidence>
<dbReference type="Proteomes" id="UP000025238">
    <property type="component" value="Plasmid pLIB119"/>
</dbReference>
<organism evidence="1 2">
    <name type="scientific">Stutzerimonas stutzeri</name>
    <name type="common">Pseudomonas stutzeri</name>
    <dbReference type="NCBI Taxonomy" id="316"/>
    <lineage>
        <taxon>Bacteria</taxon>
        <taxon>Pseudomonadati</taxon>
        <taxon>Pseudomonadota</taxon>
        <taxon>Gammaproteobacteria</taxon>
        <taxon>Pseudomonadales</taxon>
        <taxon>Pseudomonadaceae</taxon>
        <taxon>Stutzerimonas</taxon>
    </lineage>
</organism>
<protein>
    <submittedName>
        <fullName evidence="1">Uncharacterized protein</fullName>
    </submittedName>
</protein>
<accession>A0A023WYR5</accession>
<proteinExistence type="predicted"/>
<dbReference type="EMBL" id="CP007510">
    <property type="protein sequence ID" value="AHY45228.1"/>
    <property type="molecule type" value="Genomic_DNA"/>
</dbReference>
<sequence length="106" mass="11732">MTTTDSQPAPHELLREEFCALAKAVRLSNHGRRWNVELGEHYSAFSDAETAELALRDVHRAAVNNALFFNDPVQSGSLYGTTTLPPAHVLDQYPDLIELFPNAVAI</sequence>
<gene>
    <name evidence="1" type="ORF">UIB01_22865</name>
</gene>
<evidence type="ECO:0000313" key="2">
    <source>
        <dbReference type="Proteomes" id="UP000025238"/>
    </source>
</evidence>